<evidence type="ECO:0000313" key="12">
    <source>
        <dbReference type="Proteomes" id="UP000017842"/>
    </source>
</evidence>
<dbReference type="NCBIfam" id="TIGR01536">
    <property type="entry name" value="asn_synth_AEB"/>
    <property type="match status" value="1"/>
</dbReference>
<dbReference type="PATRIC" id="fig|1116472.3.peg.1782"/>
<dbReference type="InterPro" id="IPR017932">
    <property type="entry name" value="GATase_2_dom"/>
</dbReference>
<comment type="catalytic activity">
    <reaction evidence="7">
        <text>L-aspartate + L-glutamine + ATP + H2O = L-asparagine + L-glutamate + AMP + diphosphate + H(+)</text>
        <dbReference type="Rhea" id="RHEA:12228"/>
        <dbReference type="ChEBI" id="CHEBI:15377"/>
        <dbReference type="ChEBI" id="CHEBI:15378"/>
        <dbReference type="ChEBI" id="CHEBI:29985"/>
        <dbReference type="ChEBI" id="CHEBI:29991"/>
        <dbReference type="ChEBI" id="CHEBI:30616"/>
        <dbReference type="ChEBI" id="CHEBI:33019"/>
        <dbReference type="ChEBI" id="CHEBI:58048"/>
        <dbReference type="ChEBI" id="CHEBI:58359"/>
        <dbReference type="ChEBI" id="CHEBI:456215"/>
        <dbReference type="EC" id="6.3.5.4"/>
    </reaction>
</comment>
<evidence type="ECO:0000256" key="4">
    <source>
        <dbReference type="ARBA" id="ARBA00022741"/>
    </source>
</evidence>
<dbReference type="InterPro" id="IPR014729">
    <property type="entry name" value="Rossmann-like_a/b/a_fold"/>
</dbReference>
<dbReference type="Gene3D" id="3.40.50.620">
    <property type="entry name" value="HUPs"/>
    <property type="match status" value="1"/>
</dbReference>
<dbReference type="PIRSF" id="PIRSF001589">
    <property type="entry name" value="Asn_synthetase_glu-h"/>
    <property type="match status" value="1"/>
</dbReference>
<keyword evidence="12" id="KW-1185">Reference proteome</keyword>
<evidence type="ECO:0000256" key="2">
    <source>
        <dbReference type="ARBA" id="ARBA00005752"/>
    </source>
</evidence>
<dbReference type="eggNOG" id="COG0367">
    <property type="taxonomic scope" value="Bacteria"/>
</dbReference>
<evidence type="ECO:0000256" key="1">
    <source>
        <dbReference type="ARBA" id="ARBA00005187"/>
    </source>
</evidence>
<dbReference type="InterPro" id="IPR033738">
    <property type="entry name" value="AsnB_N"/>
</dbReference>
<feature type="domain" description="Glutamine amidotransferase type-2" evidence="10">
    <location>
        <begin position="2"/>
        <end position="212"/>
    </location>
</feature>
<evidence type="ECO:0000256" key="7">
    <source>
        <dbReference type="ARBA" id="ARBA00048741"/>
    </source>
</evidence>
<keyword evidence="5 9" id="KW-0067">ATP-binding</keyword>
<reference evidence="11 12" key="1">
    <citation type="journal article" date="2013" name="Genome Announc.">
        <title>Draft Genome Sequence of the Methanotrophic Gammaproteobacterium Methyloglobulus morosus DSM 22980 Strain KoM1.</title>
        <authorList>
            <person name="Poehlein A."/>
            <person name="Deutzmann J.S."/>
            <person name="Daniel R."/>
            <person name="Simeonova D.D."/>
        </authorList>
    </citation>
    <scope>NUCLEOTIDE SEQUENCE [LARGE SCALE GENOMIC DNA]</scope>
    <source>
        <strain evidence="11 12">KoM1</strain>
    </source>
</reference>
<dbReference type="RefSeq" id="WP_023494552.1">
    <property type="nucleotide sequence ID" value="NZ_AYLO01000055.1"/>
</dbReference>
<keyword evidence="8" id="KW-0028">Amino-acid biosynthesis</keyword>
<dbReference type="GO" id="GO:0006529">
    <property type="term" value="P:asparagine biosynthetic process"/>
    <property type="evidence" value="ECO:0007669"/>
    <property type="project" value="UniProtKB-KW"/>
</dbReference>
<dbReference type="CDD" id="cd00712">
    <property type="entry name" value="AsnB"/>
    <property type="match status" value="1"/>
</dbReference>
<evidence type="ECO:0000259" key="10">
    <source>
        <dbReference type="PROSITE" id="PS51278"/>
    </source>
</evidence>
<keyword evidence="11" id="KW-0436">Ligase</keyword>
<evidence type="ECO:0000256" key="3">
    <source>
        <dbReference type="ARBA" id="ARBA00012737"/>
    </source>
</evidence>
<keyword evidence="8" id="KW-0061">Asparagine biosynthesis</keyword>
<dbReference type="Pfam" id="PF00733">
    <property type="entry name" value="Asn_synthase"/>
    <property type="match status" value="1"/>
</dbReference>
<dbReference type="OrthoDB" id="9763290at2"/>
<feature type="binding site" evidence="9">
    <location>
        <position position="99"/>
    </location>
    <ligand>
        <name>L-glutamine</name>
        <dbReference type="ChEBI" id="CHEBI:58359"/>
    </ligand>
</feature>
<dbReference type="SUPFAM" id="SSF56235">
    <property type="entry name" value="N-terminal nucleophile aminohydrolases (Ntn hydrolases)"/>
    <property type="match status" value="1"/>
</dbReference>
<dbReference type="Gene3D" id="3.60.20.10">
    <property type="entry name" value="Glutamine Phosphoribosylpyrophosphate, subunit 1, domain 1"/>
    <property type="match status" value="1"/>
</dbReference>
<dbReference type="EMBL" id="AYLO01000055">
    <property type="protein sequence ID" value="ESS72453.1"/>
    <property type="molecule type" value="Genomic_DNA"/>
</dbReference>
<comment type="caution">
    <text evidence="11">The sequence shown here is derived from an EMBL/GenBank/DDBJ whole genome shotgun (WGS) entry which is preliminary data.</text>
</comment>
<evidence type="ECO:0000256" key="6">
    <source>
        <dbReference type="ARBA" id="ARBA00022962"/>
    </source>
</evidence>
<comment type="pathway">
    <text evidence="1">Amino-acid biosynthesis; L-asparagine biosynthesis; L-asparagine from L-aspartate (L-Gln route): step 1/1.</text>
</comment>
<dbReference type="GO" id="GO:0005829">
    <property type="term" value="C:cytosol"/>
    <property type="evidence" value="ECO:0007669"/>
    <property type="project" value="TreeGrafter"/>
</dbReference>
<feature type="active site" description="For GATase activity" evidence="8">
    <location>
        <position position="2"/>
    </location>
</feature>
<dbReference type="InterPro" id="IPR051786">
    <property type="entry name" value="ASN_synthetase/amidase"/>
</dbReference>
<evidence type="ECO:0000256" key="5">
    <source>
        <dbReference type="ARBA" id="ARBA00022840"/>
    </source>
</evidence>
<dbReference type="GO" id="GO:0004066">
    <property type="term" value="F:asparagine synthase (glutamine-hydrolyzing) activity"/>
    <property type="evidence" value="ECO:0007669"/>
    <property type="project" value="UniProtKB-EC"/>
</dbReference>
<feature type="binding site" evidence="9">
    <location>
        <position position="287"/>
    </location>
    <ligand>
        <name>ATP</name>
        <dbReference type="ChEBI" id="CHEBI:30616"/>
    </ligand>
</feature>
<dbReference type="InterPro" id="IPR006426">
    <property type="entry name" value="Asn_synth_AEB"/>
</dbReference>
<proteinExistence type="inferred from homology"/>
<dbReference type="PANTHER" id="PTHR43284:SF1">
    <property type="entry name" value="ASPARAGINE SYNTHETASE"/>
    <property type="match status" value="1"/>
</dbReference>
<accession>V5C6S0</accession>
<keyword evidence="4 9" id="KW-0547">Nucleotide-binding</keyword>
<evidence type="ECO:0000256" key="8">
    <source>
        <dbReference type="PIRSR" id="PIRSR001589-1"/>
    </source>
</evidence>
<evidence type="ECO:0000256" key="9">
    <source>
        <dbReference type="PIRSR" id="PIRSR001589-2"/>
    </source>
</evidence>
<dbReference type="GO" id="GO:0005524">
    <property type="term" value="F:ATP binding"/>
    <property type="evidence" value="ECO:0007669"/>
    <property type="project" value="UniProtKB-KW"/>
</dbReference>
<dbReference type="STRING" id="1116472.MGMO_57c00330"/>
<dbReference type="EC" id="6.3.5.4" evidence="3"/>
<dbReference type="AlphaFoldDB" id="V5C6S0"/>
<dbReference type="Pfam" id="PF13537">
    <property type="entry name" value="GATase_7"/>
    <property type="match status" value="1"/>
</dbReference>
<sequence length="625" mass="71395">MCGICGIFDFKGNSIDQAIVQQMKSAILHRGPDGEGEFFDKEVGLGHRRLSIIDVGGGGQPIGNEDGSIQVVFNGEIYNFIELREELQKYGHQFRTHSDTEVIVHAYEQWGIQCVKRFNGMFAFALWDGNKRELFLARDHLGIKPLYYVILGSQLLFASEIKSLLQHKNCPREVDIDALAELFSFRYVPSPKTLFKNIMKLPPAHTLVVSQAGIRIERFWEWGPTERKTYKEADLIEEYQDLLEDAVRLQLRSDVPLGLFLSSGVDSGMLLAIMSKHTSKAVQTFTIGFEDGEKTNEVEDAKILAQMFGADHYHQILGPSDYLNYYERYMWDLEEPVGNETAAAFYFVAKLTSQHVKVALTGQGADEPWAGYDRHKGAKLSGLYSQLPGLVTNNLASLIISMPGRMERLKRGVVSLAEPDMLTRLTKIYSFFSADMKGHLYTGALKQAFDNDYYGTRHALSRLQNDVKHLDPLTQILYLDTRANLPDDLLMVGDKTSMANSLEARVPFLDYRLVQFIESLPPNLKLKGFNGKYLHKKSAEKWLPKEIVHRKKKGFANPIENWFRVGMKSYVEECLLSSDSAMARYFDQGYIRKILELDRSGKEQYRRQIYLLVSLELWHRKFMSN</sequence>
<dbReference type="PROSITE" id="PS51278">
    <property type="entry name" value="GATASE_TYPE_2"/>
    <property type="match status" value="1"/>
</dbReference>
<dbReference type="InterPro" id="IPR029055">
    <property type="entry name" value="Ntn_hydrolases_N"/>
</dbReference>
<dbReference type="CDD" id="cd01991">
    <property type="entry name" value="Asn_synthase_B_C"/>
    <property type="match status" value="1"/>
</dbReference>
<evidence type="ECO:0000313" key="11">
    <source>
        <dbReference type="EMBL" id="ESS72453.1"/>
    </source>
</evidence>
<comment type="similarity">
    <text evidence="2">Belongs to the asparagine synthetase family.</text>
</comment>
<dbReference type="SUPFAM" id="SSF52402">
    <property type="entry name" value="Adenine nucleotide alpha hydrolases-like"/>
    <property type="match status" value="1"/>
</dbReference>
<keyword evidence="6 8" id="KW-0315">Glutamine amidotransferase</keyword>
<gene>
    <name evidence="11" type="primary">asnB</name>
    <name evidence="11" type="ORF">MGMO_57c00330</name>
</gene>
<dbReference type="Proteomes" id="UP000017842">
    <property type="component" value="Unassembled WGS sequence"/>
</dbReference>
<dbReference type="InterPro" id="IPR001962">
    <property type="entry name" value="Asn_synthase"/>
</dbReference>
<organism evidence="11 12">
    <name type="scientific">Methyloglobulus morosus KoM1</name>
    <dbReference type="NCBI Taxonomy" id="1116472"/>
    <lineage>
        <taxon>Bacteria</taxon>
        <taxon>Pseudomonadati</taxon>
        <taxon>Pseudomonadota</taxon>
        <taxon>Gammaproteobacteria</taxon>
        <taxon>Methylococcales</taxon>
        <taxon>Methylococcaceae</taxon>
        <taxon>Methyloglobulus</taxon>
    </lineage>
</organism>
<protein>
    <recommendedName>
        <fullName evidence="3">asparagine synthase (glutamine-hydrolyzing)</fullName>
        <ecNumber evidence="3">6.3.5.4</ecNumber>
    </recommendedName>
</protein>
<name>V5C6S0_9GAMM</name>
<dbReference type="PANTHER" id="PTHR43284">
    <property type="entry name" value="ASPARAGINE SYNTHETASE (GLUTAMINE-HYDROLYZING)"/>
    <property type="match status" value="1"/>
</dbReference>